<sequence length="241" mass="26788">MVLNIKSYVNYNLSELFKNGFLIIGILCALAPAVLVSYLILSDAVAFNIKHVSNFFCMLGMLAAVLHPLYLVNRDYASKTITLINNSQKNRVNYVVANVVIAFFVSLFYASIGALLLIVAKQLGVPGELEASFLFGFLVNVFLLVMTFFLFGYLLILFGMKSGAIYTILTAMLLFFHNILGNIVYNSENTILTGIIENFPGYFYPVMVGSNPLSPLQYSIGVVTLLVLLFLVVRKSKKIEF</sequence>
<keyword evidence="3" id="KW-1185">Reference proteome</keyword>
<organism evidence="2 3">
    <name type="scientific">Chryseomicrobium excrementi</name>
    <dbReference type="NCBI Taxonomy" id="2041346"/>
    <lineage>
        <taxon>Bacteria</taxon>
        <taxon>Bacillati</taxon>
        <taxon>Bacillota</taxon>
        <taxon>Bacilli</taxon>
        <taxon>Bacillales</taxon>
        <taxon>Caryophanaceae</taxon>
        <taxon>Chryseomicrobium</taxon>
    </lineage>
</organism>
<evidence type="ECO:0000256" key="1">
    <source>
        <dbReference type="SAM" id="Phobius"/>
    </source>
</evidence>
<feature type="transmembrane region" description="Helical" evidence="1">
    <location>
        <begin position="216"/>
        <end position="233"/>
    </location>
</feature>
<dbReference type="AlphaFoldDB" id="A0A2M9EY83"/>
<feature type="transmembrane region" description="Helical" evidence="1">
    <location>
        <begin position="132"/>
        <end position="156"/>
    </location>
</feature>
<evidence type="ECO:0000313" key="3">
    <source>
        <dbReference type="Proteomes" id="UP000228680"/>
    </source>
</evidence>
<name>A0A2M9EY83_9BACL</name>
<feature type="transmembrane region" description="Helical" evidence="1">
    <location>
        <begin position="21"/>
        <end position="41"/>
    </location>
</feature>
<feature type="transmembrane region" description="Helical" evidence="1">
    <location>
        <begin position="53"/>
        <end position="72"/>
    </location>
</feature>
<dbReference type="EMBL" id="PCGR01000003">
    <property type="protein sequence ID" value="PJK16162.1"/>
    <property type="molecule type" value="Genomic_DNA"/>
</dbReference>
<keyword evidence="1" id="KW-1133">Transmembrane helix</keyword>
<keyword evidence="1" id="KW-0812">Transmembrane</keyword>
<feature type="transmembrane region" description="Helical" evidence="1">
    <location>
        <begin position="163"/>
        <end position="185"/>
    </location>
</feature>
<gene>
    <name evidence="2" type="ORF">CQS04_09620</name>
</gene>
<feature type="transmembrane region" description="Helical" evidence="1">
    <location>
        <begin position="92"/>
        <end position="120"/>
    </location>
</feature>
<proteinExistence type="predicted"/>
<dbReference type="OrthoDB" id="2836052at2"/>
<accession>A0A2M9EY83</accession>
<protein>
    <submittedName>
        <fullName evidence="2">ABC transporter permease</fullName>
    </submittedName>
</protein>
<comment type="caution">
    <text evidence="2">The sequence shown here is derived from an EMBL/GenBank/DDBJ whole genome shotgun (WGS) entry which is preliminary data.</text>
</comment>
<evidence type="ECO:0000313" key="2">
    <source>
        <dbReference type="EMBL" id="PJK16162.1"/>
    </source>
</evidence>
<keyword evidence="1" id="KW-0472">Membrane</keyword>
<dbReference type="RefSeq" id="WP_100353939.1">
    <property type="nucleotide sequence ID" value="NZ_PCGR01000003.1"/>
</dbReference>
<dbReference type="Proteomes" id="UP000228680">
    <property type="component" value="Unassembled WGS sequence"/>
</dbReference>
<reference evidence="2 3" key="1">
    <citation type="submission" date="2017-10" db="EMBL/GenBank/DDBJ databases">
        <title>Draft genome of Chryseomicrobium casticus sp. nov.</title>
        <authorList>
            <person name="Chakraborty R."/>
            <person name="Saha T."/>
        </authorList>
    </citation>
    <scope>NUCLEOTIDE SEQUENCE [LARGE SCALE GENOMIC DNA]</scope>
    <source>
        <strain evidence="2 3">ET03</strain>
    </source>
</reference>